<protein>
    <recommendedName>
        <fullName evidence="3">DUF1643 domain-containing protein</fullName>
    </recommendedName>
</protein>
<dbReference type="RefSeq" id="WP_082924467.1">
    <property type="nucleotide sequence ID" value="NZ_BMIO01000001.1"/>
</dbReference>
<sequence length="188" mass="20796">MSGAIDAASAVRRIADWAAARELDFRHDDEIGHGAVFSRCGRYRYLLWRDASPVREMLAIAMLNPSKADHLANDPTIARCHSRAREAGASLLVWNLFAMRETDPALLKKRRGPVGRHNDAATRLALEIAGTTIAAWGVHGAHRGRDRDVAKLCGGAALDCYGTTKEGHPRHPLYLRKDVTAQRWTVRP</sequence>
<reference evidence="1 2" key="1">
    <citation type="journal article" date="2014" name="Int. J. Syst. Evol. Microbiol.">
        <title>Complete genome sequence of Corynebacterium casei LMG S-19264T (=DSM 44701T), isolated from a smear-ripened cheese.</title>
        <authorList>
            <consortium name="US DOE Joint Genome Institute (JGI-PGF)"/>
            <person name="Walter F."/>
            <person name="Albersmeier A."/>
            <person name="Kalinowski J."/>
            <person name="Ruckert C."/>
        </authorList>
    </citation>
    <scope>NUCLEOTIDE SEQUENCE [LARGE SCALE GENOMIC DNA]</scope>
    <source>
        <strain evidence="1 2">CGMCC 1.15358</strain>
    </source>
</reference>
<accession>A0A917DE98</accession>
<keyword evidence="2" id="KW-1185">Reference proteome</keyword>
<dbReference type="Proteomes" id="UP000598997">
    <property type="component" value="Unassembled WGS sequence"/>
</dbReference>
<dbReference type="Pfam" id="PF07799">
    <property type="entry name" value="DUF1643"/>
    <property type="match status" value="1"/>
</dbReference>
<evidence type="ECO:0000313" key="1">
    <source>
        <dbReference type="EMBL" id="GGD31170.1"/>
    </source>
</evidence>
<organism evidence="1 2">
    <name type="scientific">Croceicoccus pelagius</name>
    <dbReference type="NCBI Taxonomy" id="1703341"/>
    <lineage>
        <taxon>Bacteria</taxon>
        <taxon>Pseudomonadati</taxon>
        <taxon>Pseudomonadota</taxon>
        <taxon>Alphaproteobacteria</taxon>
        <taxon>Sphingomonadales</taxon>
        <taxon>Erythrobacteraceae</taxon>
        <taxon>Croceicoccus</taxon>
    </lineage>
</organism>
<dbReference type="InterPro" id="IPR012441">
    <property type="entry name" value="DUF1643"/>
</dbReference>
<dbReference type="OrthoDB" id="9807577at2"/>
<dbReference type="EMBL" id="BMIO01000001">
    <property type="protein sequence ID" value="GGD31170.1"/>
    <property type="molecule type" value="Genomic_DNA"/>
</dbReference>
<comment type="caution">
    <text evidence="1">The sequence shown here is derived from an EMBL/GenBank/DDBJ whole genome shotgun (WGS) entry which is preliminary data.</text>
</comment>
<name>A0A917DE98_9SPHN</name>
<evidence type="ECO:0000313" key="2">
    <source>
        <dbReference type="Proteomes" id="UP000598997"/>
    </source>
</evidence>
<gene>
    <name evidence="1" type="ORF">GCM10010989_01570</name>
</gene>
<evidence type="ECO:0008006" key="3">
    <source>
        <dbReference type="Google" id="ProtNLM"/>
    </source>
</evidence>
<proteinExistence type="predicted"/>
<dbReference type="AlphaFoldDB" id="A0A917DE98"/>